<dbReference type="Gene3D" id="3.40.50.300">
    <property type="entry name" value="P-loop containing nucleotide triphosphate hydrolases"/>
    <property type="match status" value="3"/>
</dbReference>
<keyword evidence="3" id="KW-0269">Exonuclease</keyword>
<evidence type="ECO:0000259" key="4">
    <source>
        <dbReference type="SMART" id="SM00382"/>
    </source>
</evidence>
<comment type="miscellaneous">
    <text evidence="3">In the RecBCD complex, RecB has a slow 3'-5' helicase, an exonuclease activity and loads RecA onto ssDNA, RecD has a fast 5'-3' helicase activity, while RecC stimulates the ATPase and processivity of the RecB helicase and contributes to recognition of the Chi site.</text>
</comment>
<reference evidence="5" key="1">
    <citation type="submission" date="2024-06" db="EMBL/GenBank/DDBJ databases">
        <authorList>
            <person name="Sun Y."/>
        </authorList>
    </citation>
    <scope>NUCLEOTIDE SEQUENCE</scope>
    <source>
        <strain evidence="5">IGA1.0</strain>
    </source>
</reference>
<dbReference type="Pfam" id="PF13245">
    <property type="entry name" value="AAA_19"/>
    <property type="match status" value="1"/>
</dbReference>
<comment type="similarity">
    <text evidence="3">Belongs to the RecD family.</text>
</comment>
<dbReference type="EC" id="5.6.2.3" evidence="3"/>
<dbReference type="CDD" id="cd17933">
    <property type="entry name" value="DEXSc_RecD-like"/>
    <property type="match status" value="1"/>
</dbReference>
<feature type="domain" description="AAA+ ATPase" evidence="4">
    <location>
        <begin position="168"/>
        <end position="356"/>
    </location>
</feature>
<dbReference type="AlphaFoldDB" id="A0AAU7QKW5"/>
<dbReference type="EMBL" id="CP157948">
    <property type="protein sequence ID" value="XBS90352.1"/>
    <property type="molecule type" value="Genomic_DNA"/>
</dbReference>
<dbReference type="PANTHER" id="PTHR43788:SF6">
    <property type="entry name" value="DNA HELICASE B"/>
    <property type="match status" value="1"/>
</dbReference>
<accession>A0AAU7QKW5</accession>
<gene>
    <name evidence="3 5" type="primary">recD</name>
    <name evidence="5" type="ORF">ABNK63_01540</name>
</gene>
<dbReference type="GO" id="GO:0017116">
    <property type="term" value="F:single-stranded DNA helicase activity"/>
    <property type="evidence" value="ECO:0007669"/>
    <property type="project" value="TreeGrafter"/>
</dbReference>
<dbReference type="GO" id="GO:0000724">
    <property type="term" value="P:double-strand break repair via homologous recombination"/>
    <property type="evidence" value="ECO:0007669"/>
    <property type="project" value="UniProtKB-UniRule"/>
</dbReference>
<comment type="catalytic activity">
    <reaction evidence="3">
        <text>ATP + H2O = ADP + phosphate + H(+)</text>
        <dbReference type="Rhea" id="RHEA:13065"/>
        <dbReference type="ChEBI" id="CHEBI:15377"/>
        <dbReference type="ChEBI" id="CHEBI:15378"/>
        <dbReference type="ChEBI" id="CHEBI:30616"/>
        <dbReference type="ChEBI" id="CHEBI:43474"/>
        <dbReference type="ChEBI" id="CHEBI:456216"/>
        <dbReference type="EC" id="5.6.2.3"/>
    </reaction>
</comment>
<keyword evidence="3" id="KW-0227">DNA damage</keyword>
<dbReference type="InterPro" id="IPR050534">
    <property type="entry name" value="Coronavir_polyprotein_1ab"/>
</dbReference>
<dbReference type="GO" id="GO:0005524">
    <property type="term" value="F:ATP binding"/>
    <property type="evidence" value="ECO:0007669"/>
    <property type="project" value="UniProtKB-UniRule"/>
</dbReference>
<keyword evidence="3" id="KW-0540">Nuclease</keyword>
<keyword evidence="3" id="KW-0413">Isomerase</keyword>
<dbReference type="HAMAP" id="MF_01487">
    <property type="entry name" value="RecD"/>
    <property type="match status" value="1"/>
</dbReference>
<dbReference type="GO" id="GO:0008854">
    <property type="term" value="F:exodeoxyribonuclease V activity"/>
    <property type="evidence" value="ECO:0007669"/>
    <property type="project" value="InterPro"/>
</dbReference>
<keyword evidence="3" id="KW-0238">DNA-binding</keyword>
<dbReference type="InterPro" id="IPR003593">
    <property type="entry name" value="AAA+_ATPase"/>
</dbReference>
<dbReference type="PANTHER" id="PTHR43788">
    <property type="entry name" value="DNA2/NAM7 HELICASE FAMILY MEMBER"/>
    <property type="match status" value="1"/>
</dbReference>
<dbReference type="Gene3D" id="2.30.30.940">
    <property type="match status" value="1"/>
</dbReference>
<dbReference type="SUPFAM" id="SSF52540">
    <property type="entry name" value="P-loop containing nucleoside triphosphate hydrolases"/>
    <property type="match status" value="2"/>
</dbReference>
<comment type="function">
    <text evidence="3">A helicase/nuclease that prepares dsDNA breaks (DSB) for recombinational DNA repair. Binds to DSBs and unwinds DNA via a highly rapid and processive ATP-dependent bidirectional helicase activity. Unwinds dsDNA until it encounters a Chi (crossover hotspot instigator) sequence from the 3' direction. Cuts ssDNA a few nucleotides 3' to the Chi site. The properties and activities of the enzyme are changed at Chi. The Chi-altered holoenzyme produces a long 3'-ssDNA overhang and facilitates RecA-binding to the ssDNA for homologous DNA recombination and repair. Holoenzyme degrades any linearized DNA that is unable to undergo homologous recombination. In the holoenzyme this subunit has ssDNA-dependent ATPase and 5'-3' helicase activity. When added to pre-assembled RecBC greatly stimulates nuclease activity and augments holoenzyme processivity. Negatively regulates the RecA-loading ability of RecBCD.</text>
</comment>
<dbReference type="GO" id="GO:0009338">
    <property type="term" value="C:exodeoxyribonuclease V complex"/>
    <property type="evidence" value="ECO:0007669"/>
    <property type="project" value="InterPro"/>
</dbReference>
<keyword evidence="3" id="KW-0234">DNA repair</keyword>
<dbReference type="InterPro" id="IPR027785">
    <property type="entry name" value="UvrD-like_helicase_C"/>
</dbReference>
<dbReference type="NCBIfam" id="TIGR01447">
    <property type="entry name" value="recD"/>
    <property type="match status" value="1"/>
</dbReference>
<protein>
    <recommendedName>
        <fullName evidence="3">RecBCD enzyme subunit RecD</fullName>
        <ecNumber evidence="3">5.6.2.3</ecNumber>
    </recommendedName>
    <alternativeName>
        <fullName evidence="3">DNA 5'-3' helicase subunit RecD</fullName>
    </alternativeName>
    <alternativeName>
        <fullName evidence="3">Exonuclease V subunit RecD</fullName>
        <shortName evidence="3">ExoV subunit RecD</shortName>
    </alternativeName>
    <alternativeName>
        <fullName evidence="3">Helicase/nuclease RecBCD subunit RecD</fullName>
    </alternativeName>
</protein>
<dbReference type="GO" id="GO:0043139">
    <property type="term" value="F:5'-3' DNA helicase activity"/>
    <property type="evidence" value="ECO:0007669"/>
    <property type="project" value="UniProtKB-UniRule"/>
</dbReference>
<sequence length="622" mass="66371">MNTPARSYHFRRLAGDVAPPDAWRMLDATVARWVLAHGGSPLLARIAGWASHAEGHGDSALLLDGEAATRHGMRACSNDDIDALRAESMVALAGDGDAGGTPFVLDPPHFYLRRNYLHETAVARHVRQRRASSLAAGEVDLAAIDALFHGDADERVRPQRQAVAQVPGKRLFVLTGGPGTGKTTTVLRMLMMLIRERTARMQAAPVIRIGAPTGKAAQRLSESLRDGAARMRAQANATHDFDWQAQLDGALGAEASTLHRLLGSRGRHGGFVHHADNPIPADIVIVDEASMVDLAMLRNLLDALREDAALILVGDADQLTSVGTGSVLLDLVGAMEAEHAPDLVRLSHSFRADQSLVPINEAIRRGDAAAFAAAWRDAGDKAIRRPLADAQDLARALARWSNAVAAMLQEAGALDVVAKADQRGVLSALDALRQRQLLCALREGEFGAATANAIIERRLKGRLGVAPDDEWYPGRAVMITRNDYTAGLFNGDVGLCLRDENGNLAIWFEVTVQGGAAIDGETLATGAAHHAGRRAVAFSPAGLPEHQGAFAVTIHKSQGSEYDHVAVLLPPDPQHRILSRQLLYTGMSRARQGVELWAADAACDTALATPVRRASGLAARIA</sequence>
<dbReference type="InterPro" id="IPR006344">
    <property type="entry name" value="RecD"/>
</dbReference>
<keyword evidence="2 3" id="KW-0067">ATP-binding</keyword>
<organism evidence="5">
    <name type="scientific">Rhodanobacter sp. IGA1.0</name>
    <dbReference type="NCBI Taxonomy" id="3158582"/>
    <lineage>
        <taxon>Bacteria</taxon>
        <taxon>Pseudomonadati</taxon>
        <taxon>Pseudomonadota</taxon>
        <taxon>Gammaproteobacteria</taxon>
        <taxon>Lysobacterales</taxon>
        <taxon>Rhodanobacteraceae</taxon>
        <taxon>Rhodanobacter</taxon>
    </lineage>
</organism>
<feature type="binding site" evidence="3">
    <location>
        <begin position="176"/>
        <end position="183"/>
    </location>
    <ligand>
        <name>ATP</name>
        <dbReference type="ChEBI" id="CHEBI:30616"/>
    </ligand>
</feature>
<evidence type="ECO:0000313" key="5">
    <source>
        <dbReference type="EMBL" id="XBS90352.1"/>
    </source>
</evidence>
<proteinExistence type="inferred from homology"/>
<comment type="subunit">
    <text evidence="3">Heterotrimer of RecB, RecC and RecD. All subunits contribute to DNA-binding.</text>
</comment>
<dbReference type="CDD" id="cd18809">
    <property type="entry name" value="SF1_C_RecD"/>
    <property type="match status" value="1"/>
</dbReference>
<evidence type="ECO:0000256" key="3">
    <source>
        <dbReference type="HAMAP-Rule" id="MF_01487"/>
    </source>
</evidence>
<name>A0AAU7QKW5_9GAMM</name>
<dbReference type="GO" id="GO:0003677">
    <property type="term" value="F:DNA binding"/>
    <property type="evidence" value="ECO:0007669"/>
    <property type="project" value="UniProtKB-UniRule"/>
</dbReference>
<keyword evidence="3 5" id="KW-0378">Hydrolase</keyword>
<dbReference type="SMART" id="SM00382">
    <property type="entry name" value="AAA"/>
    <property type="match status" value="1"/>
</dbReference>
<keyword evidence="3" id="KW-0347">Helicase</keyword>
<evidence type="ECO:0000256" key="1">
    <source>
        <dbReference type="ARBA" id="ARBA00022741"/>
    </source>
</evidence>
<dbReference type="Pfam" id="PF13538">
    <property type="entry name" value="UvrD_C_2"/>
    <property type="match status" value="1"/>
</dbReference>
<dbReference type="InterPro" id="IPR027417">
    <property type="entry name" value="P-loop_NTPase"/>
</dbReference>
<dbReference type="RefSeq" id="WP_350016497.1">
    <property type="nucleotide sequence ID" value="NZ_CP157948.1"/>
</dbReference>
<keyword evidence="1 3" id="KW-0547">Nucleotide-binding</keyword>
<evidence type="ECO:0000256" key="2">
    <source>
        <dbReference type="ARBA" id="ARBA00022840"/>
    </source>
</evidence>